<proteinExistence type="predicted"/>
<sequence length="109" mass="12855">MLNKFYILDLTLMANYTYTLLLADFVKKSMAHKLSTLLSDDPTISQYVKHRKLLKQHPGDTILKKSYEVALTNLQLAVSRKHMELMKRGHSTSLKYAEELMQYWGMYYF</sequence>
<reference evidence="1 2" key="1">
    <citation type="journal article" date="2024" name="BMC Biol.">
        <title>Comparative genomics of Ascetosporea gives new insight into the evolutionary basis for animal parasitism in Rhizaria.</title>
        <authorList>
            <person name="Hiltunen Thoren M."/>
            <person name="Onut-Brannstrom I."/>
            <person name="Alfjorden A."/>
            <person name="Peckova H."/>
            <person name="Swords F."/>
            <person name="Hooper C."/>
            <person name="Holzer A.S."/>
            <person name="Bass D."/>
            <person name="Burki F."/>
        </authorList>
    </citation>
    <scope>NUCLEOTIDE SEQUENCE [LARGE SCALE GENOMIC DNA]</scope>
    <source>
        <strain evidence="1">20-A016</strain>
    </source>
</reference>
<gene>
    <name evidence="1" type="ORF">MHBO_003854</name>
</gene>
<comment type="caution">
    <text evidence="1">The sequence shown here is derived from an EMBL/GenBank/DDBJ whole genome shotgun (WGS) entry which is preliminary data.</text>
</comment>
<keyword evidence="2" id="KW-1185">Reference proteome</keyword>
<dbReference type="Proteomes" id="UP001439008">
    <property type="component" value="Unassembled WGS sequence"/>
</dbReference>
<evidence type="ECO:0000313" key="2">
    <source>
        <dbReference type="Proteomes" id="UP001439008"/>
    </source>
</evidence>
<organism evidence="1 2">
    <name type="scientific">Bonamia ostreae</name>
    <dbReference type="NCBI Taxonomy" id="126728"/>
    <lineage>
        <taxon>Eukaryota</taxon>
        <taxon>Sar</taxon>
        <taxon>Rhizaria</taxon>
        <taxon>Endomyxa</taxon>
        <taxon>Ascetosporea</taxon>
        <taxon>Haplosporida</taxon>
        <taxon>Bonamia</taxon>
    </lineage>
</organism>
<accession>A0ABV2ASC3</accession>
<protein>
    <submittedName>
        <fullName evidence="1">Uncharacterized protein</fullName>
    </submittedName>
</protein>
<name>A0ABV2ASC3_9EUKA</name>
<evidence type="ECO:0000313" key="1">
    <source>
        <dbReference type="EMBL" id="MES1922346.1"/>
    </source>
</evidence>
<dbReference type="EMBL" id="JBDODL010002623">
    <property type="protein sequence ID" value="MES1922346.1"/>
    <property type="molecule type" value="Genomic_DNA"/>
</dbReference>